<proteinExistence type="predicted"/>
<protein>
    <submittedName>
        <fullName evidence="2">Uncharacterized protein</fullName>
    </submittedName>
</protein>
<evidence type="ECO:0000256" key="1">
    <source>
        <dbReference type="SAM" id="MobiDB-lite"/>
    </source>
</evidence>
<feature type="region of interest" description="Disordered" evidence="1">
    <location>
        <begin position="1"/>
        <end position="23"/>
    </location>
</feature>
<accession>A0A6A4GXE6</accession>
<keyword evidence="3" id="KW-1185">Reference proteome</keyword>
<evidence type="ECO:0000313" key="3">
    <source>
        <dbReference type="Proteomes" id="UP000799118"/>
    </source>
</evidence>
<feature type="region of interest" description="Disordered" evidence="1">
    <location>
        <begin position="53"/>
        <end position="75"/>
    </location>
</feature>
<dbReference type="AlphaFoldDB" id="A0A6A4GXE6"/>
<reference evidence="2" key="1">
    <citation type="journal article" date="2019" name="Environ. Microbiol.">
        <title>Fungal ecological strategies reflected in gene transcription - a case study of two litter decomposers.</title>
        <authorList>
            <person name="Barbi F."/>
            <person name="Kohler A."/>
            <person name="Barry K."/>
            <person name="Baskaran P."/>
            <person name="Daum C."/>
            <person name="Fauchery L."/>
            <person name="Ihrmark K."/>
            <person name="Kuo A."/>
            <person name="LaButti K."/>
            <person name="Lipzen A."/>
            <person name="Morin E."/>
            <person name="Grigoriev I.V."/>
            <person name="Henrissat B."/>
            <person name="Lindahl B."/>
            <person name="Martin F."/>
        </authorList>
    </citation>
    <scope>NUCLEOTIDE SEQUENCE</scope>
    <source>
        <strain evidence="2">JB14</strain>
    </source>
</reference>
<sequence length="100" mass="11363">MAPARANTRRKLQKQGNAAEAARRFKDAPSFVANEDFAAPGFDMLVNEHDLPEDNGAFLEGAGNNLNWEDDDGDEGLAKTKERMKKLMRTRHKDFRTRRD</sequence>
<dbReference type="Proteomes" id="UP000799118">
    <property type="component" value="Unassembled WGS sequence"/>
</dbReference>
<name>A0A6A4GXE6_9AGAR</name>
<evidence type="ECO:0000313" key="2">
    <source>
        <dbReference type="EMBL" id="KAE9390549.1"/>
    </source>
</evidence>
<gene>
    <name evidence="2" type="ORF">BT96DRAFT_1002179</name>
</gene>
<organism evidence="2 3">
    <name type="scientific">Gymnopus androsaceus JB14</name>
    <dbReference type="NCBI Taxonomy" id="1447944"/>
    <lineage>
        <taxon>Eukaryota</taxon>
        <taxon>Fungi</taxon>
        <taxon>Dikarya</taxon>
        <taxon>Basidiomycota</taxon>
        <taxon>Agaricomycotina</taxon>
        <taxon>Agaricomycetes</taxon>
        <taxon>Agaricomycetidae</taxon>
        <taxon>Agaricales</taxon>
        <taxon>Marasmiineae</taxon>
        <taxon>Omphalotaceae</taxon>
        <taxon>Gymnopus</taxon>
    </lineage>
</organism>
<dbReference type="EMBL" id="ML769654">
    <property type="protein sequence ID" value="KAE9390549.1"/>
    <property type="molecule type" value="Genomic_DNA"/>
</dbReference>